<dbReference type="SMART" id="SM00033">
    <property type="entry name" value="CH"/>
    <property type="match status" value="3"/>
</dbReference>
<dbReference type="InParanoid" id="K1R2I0"/>
<dbReference type="HOGENOM" id="CLU_010378_0_0_1"/>
<feature type="domain" description="Calponin-homology (CH)" evidence="4">
    <location>
        <begin position="26"/>
        <end position="131"/>
    </location>
</feature>
<dbReference type="PANTHER" id="PTHR38537">
    <property type="entry name" value="JITTERBUG, ISOFORM N"/>
    <property type="match status" value="1"/>
</dbReference>
<feature type="domain" description="Calponin-homology (CH)" evidence="4">
    <location>
        <begin position="243"/>
        <end position="343"/>
    </location>
</feature>
<proteinExistence type="inferred from homology"/>
<name>K1R2I0_MAGGI</name>
<keyword evidence="2" id="KW-0677">Repeat</keyword>
<sequence length="1129" mass="125900">MSTVEPASPSQERELSKVSPENRWVEIQRKTFTNWINEQLSVSGRVIQDIEKDFCDGVTLVALVESLQFKKIGKVIPNPTGRIQMIQNVALACKAIMEDNVRLVNIGNEDIVNGNVKLILGLLWHLIVRYQISSRKTKVPPKKLMINWFRLILPELEISNFTSDWSTGIPLHALIDHLRPGTSPNWRELHAKNAVENCRTAILLAKEHLNIPRVISPEDFASEALDELSAMTYLSYFVRSESPGYYDTLNWVCKQLRTTQITNLTTDWNDGYNLCSIVSSMGGVIPDWPNIDREDKMKNVQMAIDAGKRMGVDPILSASELSDPSVDHLSVMTYLNRFRYATPVKSDNEKLSIQGDFDNHLTGVQIHFKLVMEDKDVQKELTSVQIKSAKGNQRCDVSWKDKYADCRFTPADPGSYTLNVLYNGTPLVGCPVTFSVKADLSKVKLRTQSSSCMVGSSNDIEVLSESESNEVLIEYCSPNEEVKSLTTLYENGVFSATFRPKSVGLWIVHVFCQGEEISSSPISFDVFDPQKAWLSGPQKGIVGEEVVFTVNYSEAGIGDIEAAVRNVGKEVVCEVNETEYNGIKTIEFVPQNSGMFFVYCKFNNTEITGSPKSIDVVDPGQIVVTGEGLTRGLRGKECTFQVNIGDLGGNISVTVENEGKEVDTSWREAGSSTYIFSYVPSNAGTFKINVNWDERAVPGSPFYAKITDRSRVTLITDLTDLMDENGHLVLDCGKETQLLYDISAAGPGRMTATVLSPRGKLKVETRKPKKEEMEIAFTAVEEVKFVGDHYIHVYWSDVPLDSSPILAYCLGPPLPVDHTKVVIEGKGKEKARALVPAEFLINGRFAGPGTPRVLLKGVKKDVHVNITPMKYDRYKCTYSAPNPGAYVLYVYWSEQLVPKCPYKITASNKGASGKVKVTGQGLKGGYVGQELHLDVDTTEAGFGEIKVSCHGELREARCDVFDQRNGIYKVHMYPREACRHRLEITYDHEHVPGSPFKIPVGEPPDPRKVRVYGPGVQDGLIQTFESKFLVETSGAGAGQLAVRIRGPRSAFKVNIQREEENDRTVLCSYSPEEPGKYVINVKWSGRHVRGSPFNVQLFESQAELDNYLGNKKGFFVEKTKANMQWRAEI</sequence>
<reference evidence="5" key="1">
    <citation type="journal article" date="2012" name="Nature">
        <title>The oyster genome reveals stress adaptation and complexity of shell formation.</title>
        <authorList>
            <person name="Zhang G."/>
            <person name="Fang X."/>
            <person name="Guo X."/>
            <person name="Li L."/>
            <person name="Luo R."/>
            <person name="Xu F."/>
            <person name="Yang P."/>
            <person name="Zhang L."/>
            <person name="Wang X."/>
            <person name="Qi H."/>
            <person name="Xiong Z."/>
            <person name="Que H."/>
            <person name="Xie Y."/>
            <person name="Holland P.W."/>
            <person name="Paps J."/>
            <person name="Zhu Y."/>
            <person name="Wu F."/>
            <person name="Chen Y."/>
            <person name="Wang J."/>
            <person name="Peng C."/>
            <person name="Meng J."/>
            <person name="Yang L."/>
            <person name="Liu J."/>
            <person name="Wen B."/>
            <person name="Zhang N."/>
            <person name="Huang Z."/>
            <person name="Zhu Q."/>
            <person name="Feng Y."/>
            <person name="Mount A."/>
            <person name="Hedgecock D."/>
            <person name="Xu Z."/>
            <person name="Liu Y."/>
            <person name="Domazet-Loso T."/>
            <person name="Du Y."/>
            <person name="Sun X."/>
            <person name="Zhang S."/>
            <person name="Liu B."/>
            <person name="Cheng P."/>
            <person name="Jiang X."/>
            <person name="Li J."/>
            <person name="Fan D."/>
            <person name="Wang W."/>
            <person name="Fu W."/>
            <person name="Wang T."/>
            <person name="Wang B."/>
            <person name="Zhang J."/>
            <person name="Peng Z."/>
            <person name="Li Y."/>
            <person name="Li N."/>
            <person name="Wang J."/>
            <person name="Chen M."/>
            <person name="He Y."/>
            <person name="Tan F."/>
            <person name="Song X."/>
            <person name="Zheng Q."/>
            <person name="Huang R."/>
            <person name="Yang H."/>
            <person name="Du X."/>
            <person name="Chen L."/>
            <person name="Yang M."/>
            <person name="Gaffney P.M."/>
            <person name="Wang S."/>
            <person name="Luo L."/>
            <person name="She Z."/>
            <person name="Ming Y."/>
            <person name="Huang W."/>
            <person name="Zhang S."/>
            <person name="Huang B."/>
            <person name="Zhang Y."/>
            <person name="Qu T."/>
            <person name="Ni P."/>
            <person name="Miao G."/>
            <person name="Wang J."/>
            <person name="Wang Q."/>
            <person name="Steinberg C.E."/>
            <person name="Wang H."/>
            <person name="Li N."/>
            <person name="Qian L."/>
            <person name="Zhang G."/>
            <person name="Li Y."/>
            <person name="Yang H."/>
            <person name="Liu X."/>
            <person name="Wang J."/>
            <person name="Yin Y."/>
            <person name="Wang J."/>
        </authorList>
    </citation>
    <scope>NUCLEOTIDE SEQUENCE [LARGE SCALE GENOMIC DNA]</scope>
    <source>
        <strain evidence="5">05x7-T-G4-1.051#20</strain>
    </source>
</reference>
<dbReference type="Pfam" id="PF00630">
    <property type="entry name" value="Filamin"/>
    <property type="match status" value="6"/>
</dbReference>
<dbReference type="EMBL" id="JH816287">
    <property type="protein sequence ID" value="EKC39958.1"/>
    <property type="molecule type" value="Genomic_DNA"/>
</dbReference>
<dbReference type="GO" id="GO:0051015">
    <property type="term" value="F:actin filament binding"/>
    <property type="evidence" value="ECO:0007669"/>
    <property type="project" value="InterPro"/>
</dbReference>
<feature type="domain" description="Calponin-homology (CH)" evidence="4">
    <location>
        <begin position="139"/>
        <end position="242"/>
    </location>
</feature>
<organism evidence="5">
    <name type="scientific">Magallana gigas</name>
    <name type="common">Pacific oyster</name>
    <name type="synonym">Crassostrea gigas</name>
    <dbReference type="NCBI Taxonomy" id="29159"/>
    <lineage>
        <taxon>Eukaryota</taxon>
        <taxon>Metazoa</taxon>
        <taxon>Spiralia</taxon>
        <taxon>Lophotrochozoa</taxon>
        <taxon>Mollusca</taxon>
        <taxon>Bivalvia</taxon>
        <taxon>Autobranchia</taxon>
        <taxon>Pteriomorphia</taxon>
        <taxon>Ostreida</taxon>
        <taxon>Ostreoidea</taxon>
        <taxon>Ostreidae</taxon>
        <taxon>Magallana</taxon>
    </lineage>
</organism>
<dbReference type="PROSITE" id="PS00019">
    <property type="entry name" value="ACTININ_1"/>
    <property type="match status" value="1"/>
</dbReference>
<evidence type="ECO:0000256" key="1">
    <source>
        <dbReference type="ARBA" id="ARBA00009238"/>
    </source>
</evidence>
<dbReference type="InterPro" id="IPR001589">
    <property type="entry name" value="Actinin_actin-bd_CS"/>
</dbReference>
<dbReference type="Gene3D" id="2.60.40.10">
    <property type="entry name" value="Immunoglobulins"/>
    <property type="match status" value="8"/>
</dbReference>
<evidence type="ECO:0000256" key="3">
    <source>
        <dbReference type="ARBA" id="ARBA00023203"/>
    </source>
</evidence>
<dbReference type="CDD" id="cd21185">
    <property type="entry name" value="CH_jitterbug-like_rpt3"/>
    <property type="match status" value="1"/>
</dbReference>
<comment type="similarity">
    <text evidence="1">Belongs to the filamin family.</text>
</comment>
<dbReference type="InterPro" id="IPR013783">
    <property type="entry name" value="Ig-like_fold"/>
</dbReference>
<dbReference type="AlphaFoldDB" id="K1R2I0"/>
<dbReference type="CDD" id="cd21227">
    <property type="entry name" value="CH_jitterbug-like_rpt1"/>
    <property type="match status" value="1"/>
</dbReference>
<dbReference type="Gene3D" id="1.10.418.10">
    <property type="entry name" value="Calponin-like domain"/>
    <property type="match status" value="3"/>
</dbReference>
<dbReference type="InterPro" id="IPR014756">
    <property type="entry name" value="Ig_E-set"/>
</dbReference>
<dbReference type="SUPFAM" id="SSF47576">
    <property type="entry name" value="Calponin-homology domain, CH-domain"/>
    <property type="match status" value="2"/>
</dbReference>
<dbReference type="Pfam" id="PF00307">
    <property type="entry name" value="CH"/>
    <property type="match status" value="3"/>
</dbReference>
<evidence type="ECO:0000259" key="4">
    <source>
        <dbReference type="PROSITE" id="PS50021"/>
    </source>
</evidence>
<dbReference type="PANTHER" id="PTHR38537:SF16">
    <property type="entry name" value="CALPONIN-HOMOLOGY (CH) DOMAIN-CONTAINING PROTEIN"/>
    <property type="match status" value="1"/>
</dbReference>
<dbReference type="InterPro" id="IPR001715">
    <property type="entry name" value="CH_dom"/>
</dbReference>
<dbReference type="SUPFAM" id="SSF81296">
    <property type="entry name" value="E set domains"/>
    <property type="match status" value="8"/>
</dbReference>
<gene>
    <name evidence="5" type="ORF">CGI_10026966</name>
</gene>
<dbReference type="InterPro" id="IPR036872">
    <property type="entry name" value="CH_dom_sf"/>
</dbReference>
<accession>K1R2I0</accession>
<dbReference type="GO" id="GO:0030036">
    <property type="term" value="P:actin cytoskeleton organization"/>
    <property type="evidence" value="ECO:0007669"/>
    <property type="project" value="InterPro"/>
</dbReference>
<dbReference type="InterPro" id="IPR001298">
    <property type="entry name" value="Filamin/ABP280_rpt"/>
</dbReference>
<dbReference type="PROSITE" id="PS50021">
    <property type="entry name" value="CH"/>
    <property type="match status" value="3"/>
</dbReference>
<dbReference type="InterPro" id="IPR044801">
    <property type="entry name" value="Filamin"/>
</dbReference>
<dbReference type="PROSITE" id="PS50194">
    <property type="entry name" value="FILAMIN_REPEAT"/>
    <property type="match status" value="8"/>
</dbReference>
<dbReference type="FunFam" id="2.60.40.10:FF:001145">
    <property type="entry name" value="Jitterbug, isoform I"/>
    <property type="match status" value="1"/>
</dbReference>
<dbReference type="InterPro" id="IPR017868">
    <property type="entry name" value="Filamin/ABP280_repeat-like"/>
</dbReference>
<keyword evidence="3" id="KW-0009">Actin-binding</keyword>
<dbReference type="SMART" id="SM00557">
    <property type="entry name" value="IG_FLMN"/>
    <property type="match status" value="7"/>
</dbReference>
<protein>
    <submittedName>
        <fullName evidence="5">Filamin-A</fullName>
    </submittedName>
</protein>
<evidence type="ECO:0000256" key="2">
    <source>
        <dbReference type="ARBA" id="ARBA00022737"/>
    </source>
</evidence>
<evidence type="ECO:0000313" key="5">
    <source>
        <dbReference type="EMBL" id="EKC39958.1"/>
    </source>
</evidence>